<reference evidence="1" key="1">
    <citation type="submission" date="2019-03" db="EMBL/GenBank/DDBJ databases">
        <title>Single cell metagenomics reveals metabolic interactions within the superorganism composed of flagellate Streblomastix strix and complex community of Bacteroidetes bacteria on its surface.</title>
        <authorList>
            <person name="Treitli S.C."/>
            <person name="Kolisko M."/>
            <person name="Husnik F."/>
            <person name="Keeling P."/>
            <person name="Hampl V."/>
        </authorList>
    </citation>
    <scope>NUCLEOTIDE SEQUENCE</scope>
    <source>
        <strain evidence="1">STM</strain>
    </source>
</reference>
<dbReference type="EC" id="2.1.1.222" evidence="1"/>
<dbReference type="EMBL" id="SNRY01000245">
    <property type="protein sequence ID" value="KAA6343932.1"/>
    <property type="molecule type" value="Genomic_DNA"/>
</dbReference>
<dbReference type="GO" id="GO:0102208">
    <property type="term" value="F:2-polyprenyl-6-hydroxyphenol methylase activity"/>
    <property type="evidence" value="ECO:0007669"/>
    <property type="project" value="UniProtKB-EC"/>
</dbReference>
<keyword evidence="1" id="KW-0489">Methyltransferase</keyword>
<evidence type="ECO:0000313" key="1">
    <source>
        <dbReference type="EMBL" id="KAA6343907.1"/>
    </source>
</evidence>
<evidence type="ECO:0000313" key="2">
    <source>
        <dbReference type="EMBL" id="KAA6343932.1"/>
    </source>
</evidence>
<protein>
    <submittedName>
        <fullName evidence="1">Ubiquinone biosynthesis O-methyltransferase</fullName>
        <ecNumber evidence="1">2.1.1.222</ecNumber>
    </submittedName>
</protein>
<dbReference type="Pfam" id="PF13489">
    <property type="entry name" value="Methyltransf_23"/>
    <property type="match status" value="1"/>
</dbReference>
<dbReference type="AlphaFoldDB" id="A0A5J4SD30"/>
<gene>
    <name evidence="1" type="ORF">EZS27_008415</name>
    <name evidence="2" type="ORF">EZS27_008440</name>
</gene>
<keyword evidence="1" id="KW-0808">Transferase</keyword>
<sequence length="301" mass="35315">MEATNRLVIETCPLCNGKQLRQVIKCRSSYVSEEWFDLYMCEDCSFLFTQGASCETERNRYDEMSRAISYSNSRKGAVSMLYGLARSYMLNKKAKLVMKEAHRMRGRILDISAGTGHFADIMKYYGWTVNATEKSDEARAFAKEYFELDIKDENALYAFKPDSFDVITLWHVMEHSEHLNEMWKWLYELLTDKGILVVAVPNCQSYDARKYDKQWAAYNVPCHLWHFAPVTIERWGYKHGFILADRYAMPLDAFYISILSEKYRGSFLPFIQGMFTGIMAWFCTQSHKDRSSSMIYVFRKK</sequence>
<dbReference type="CDD" id="cd02440">
    <property type="entry name" value="AdoMet_MTases"/>
    <property type="match status" value="1"/>
</dbReference>
<dbReference type="InterPro" id="IPR029063">
    <property type="entry name" value="SAM-dependent_MTases_sf"/>
</dbReference>
<name>A0A5J4SD30_9ZZZZ</name>
<comment type="caution">
    <text evidence="1">The sequence shown here is derived from an EMBL/GenBank/DDBJ whole genome shotgun (WGS) entry which is preliminary data.</text>
</comment>
<accession>A0A5J4SD30</accession>
<keyword evidence="1" id="KW-0830">Ubiquinone</keyword>
<proteinExistence type="predicted"/>
<dbReference type="EMBL" id="SNRY01000245">
    <property type="protein sequence ID" value="KAA6343907.1"/>
    <property type="molecule type" value="Genomic_DNA"/>
</dbReference>
<dbReference type="Gene3D" id="3.40.50.150">
    <property type="entry name" value="Vaccinia Virus protein VP39"/>
    <property type="match status" value="1"/>
</dbReference>
<organism evidence="1">
    <name type="scientific">termite gut metagenome</name>
    <dbReference type="NCBI Taxonomy" id="433724"/>
    <lineage>
        <taxon>unclassified sequences</taxon>
        <taxon>metagenomes</taxon>
        <taxon>organismal metagenomes</taxon>
    </lineage>
</organism>
<dbReference type="SUPFAM" id="SSF53335">
    <property type="entry name" value="S-adenosyl-L-methionine-dependent methyltransferases"/>
    <property type="match status" value="1"/>
</dbReference>
<dbReference type="PANTHER" id="PTHR43861">
    <property type="entry name" value="TRANS-ACONITATE 2-METHYLTRANSFERASE-RELATED"/>
    <property type="match status" value="1"/>
</dbReference>
<dbReference type="PANTHER" id="PTHR43861:SF6">
    <property type="entry name" value="METHYLTRANSFERASE TYPE 11"/>
    <property type="match status" value="1"/>
</dbReference>
<dbReference type="GO" id="GO:0032259">
    <property type="term" value="P:methylation"/>
    <property type="evidence" value="ECO:0007669"/>
    <property type="project" value="UniProtKB-KW"/>
</dbReference>